<dbReference type="SUPFAM" id="SSF54060">
    <property type="entry name" value="His-Me finger endonucleases"/>
    <property type="match status" value="1"/>
</dbReference>
<organism evidence="2 3">
    <name type="scientific">Flavobacterium aquaticum</name>
    <dbReference type="NCBI Taxonomy" id="1236486"/>
    <lineage>
        <taxon>Bacteria</taxon>
        <taxon>Pseudomonadati</taxon>
        <taxon>Bacteroidota</taxon>
        <taxon>Flavobacteriia</taxon>
        <taxon>Flavobacteriales</taxon>
        <taxon>Flavobacteriaceae</taxon>
        <taxon>Flavobacterium</taxon>
    </lineage>
</organism>
<proteinExistence type="predicted"/>
<reference evidence="2 3" key="1">
    <citation type="submission" date="2018-06" db="EMBL/GenBank/DDBJ databases">
        <title>Genomic Encyclopedia of Type Strains, Phase III (KMG-III): the genomes of soil and plant-associated and newly described type strains.</title>
        <authorList>
            <person name="Whitman W."/>
        </authorList>
    </citation>
    <scope>NUCLEOTIDE SEQUENCE [LARGE SCALE GENOMIC DNA]</scope>
    <source>
        <strain evidence="2 3">CGMCC 1.12398</strain>
    </source>
</reference>
<feature type="domain" description="HNH nuclease" evidence="1">
    <location>
        <begin position="58"/>
        <end position="107"/>
    </location>
</feature>
<protein>
    <submittedName>
        <fullName evidence="2">HNH endonuclease</fullName>
    </submittedName>
</protein>
<dbReference type="AlphaFoldDB" id="A0A327YEW6"/>
<dbReference type="Pfam" id="PF13392">
    <property type="entry name" value="HNH_3"/>
    <property type="match status" value="1"/>
</dbReference>
<accession>A0A327YEW6</accession>
<dbReference type="EMBL" id="QLMI01000010">
    <property type="protein sequence ID" value="RAK19598.1"/>
    <property type="molecule type" value="Genomic_DNA"/>
</dbReference>
<name>A0A327YEW6_9FLAO</name>
<keyword evidence="2" id="KW-0540">Nuclease</keyword>
<evidence type="ECO:0000313" key="3">
    <source>
        <dbReference type="Proteomes" id="UP000249620"/>
    </source>
</evidence>
<keyword evidence="2" id="KW-0255">Endonuclease</keyword>
<evidence type="ECO:0000313" key="2">
    <source>
        <dbReference type="EMBL" id="RAK19598.1"/>
    </source>
</evidence>
<sequence>MVTVNNFEEEYECIYKNERYSVRDNGAVLRYPINGKRPRPTDNNWTFGKLNKKSGYLEIASVRVHRIVASAFHGEPPTKEHVVDHIDTNKQNNRPENLRWVTRLENILLNPITAKRIAFICGSVEAFLDNPLDFRDKFQNPDYKWMTTVSQEEAQLSKERLLAWTESDKPSNGGSLGEWIFKRSVPNQFEEHFDEIIEFINSLTPNAVQKVSNWKTPSEFPCCPTEITNKPITDYSENLKVGDIFSRNQYTNSIIEHFAISNDKDKLWIMCKSGEENPIKPYSLAEITFQNNVFVHTSLGTFFEKQGAEKQFTILQGLEWLGGETFDDYC</sequence>
<dbReference type="OrthoDB" id="6631788at2"/>
<dbReference type="Gene3D" id="3.90.75.20">
    <property type="match status" value="1"/>
</dbReference>
<comment type="caution">
    <text evidence="2">The sequence shown here is derived from an EMBL/GenBank/DDBJ whole genome shotgun (WGS) entry which is preliminary data.</text>
</comment>
<dbReference type="Proteomes" id="UP000249620">
    <property type="component" value="Unassembled WGS sequence"/>
</dbReference>
<dbReference type="SMART" id="SM00507">
    <property type="entry name" value="HNHc"/>
    <property type="match status" value="1"/>
</dbReference>
<dbReference type="GO" id="GO:0004519">
    <property type="term" value="F:endonuclease activity"/>
    <property type="evidence" value="ECO:0007669"/>
    <property type="project" value="UniProtKB-KW"/>
</dbReference>
<dbReference type="RefSeq" id="WP_111567823.1">
    <property type="nucleotide sequence ID" value="NZ_QLMI01000010.1"/>
</dbReference>
<dbReference type="InterPro" id="IPR003615">
    <property type="entry name" value="HNH_nuc"/>
</dbReference>
<dbReference type="InterPro" id="IPR044925">
    <property type="entry name" value="His-Me_finger_sf"/>
</dbReference>
<evidence type="ECO:0000259" key="1">
    <source>
        <dbReference type="SMART" id="SM00507"/>
    </source>
</evidence>
<keyword evidence="2" id="KW-0378">Hydrolase</keyword>
<keyword evidence="3" id="KW-1185">Reference proteome</keyword>
<gene>
    <name evidence="2" type="ORF">B0I03_11025</name>
</gene>